<dbReference type="AlphaFoldDB" id="A0A9P5E145"/>
<gene>
    <name evidence="1" type="ORF">FBEOM_3244</name>
</gene>
<organism evidence="1 2">
    <name type="scientific">Fusarium beomiforme</name>
    <dbReference type="NCBI Taxonomy" id="44412"/>
    <lineage>
        <taxon>Eukaryota</taxon>
        <taxon>Fungi</taxon>
        <taxon>Dikarya</taxon>
        <taxon>Ascomycota</taxon>
        <taxon>Pezizomycotina</taxon>
        <taxon>Sordariomycetes</taxon>
        <taxon>Hypocreomycetidae</taxon>
        <taxon>Hypocreales</taxon>
        <taxon>Nectriaceae</taxon>
        <taxon>Fusarium</taxon>
        <taxon>Fusarium burgessii species complex</taxon>
    </lineage>
</organism>
<reference evidence="1" key="2">
    <citation type="submission" date="2020-02" db="EMBL/GenBank/DDBJ databases">
        <title>Identification and distribution of gene clusters putatively required for synthesis of sphingolipid metabolism inhibitors in phylogenetically diverse species of the filamentous fungus Fusarium.</title>
        <authorList>
            <person name="Kim H.-S."/>
            <person name="Busman M."/>
            <person name="Brown D.W."/>
            <person name="Divon H."/>
            <person name="Uhlig S."/>
            <person name="Proctor R.H."/>
        </authorList>
    </citation>
    <scope>NUCLEOTIDE SEQUENCE</scope>
    <source>
        <strain evidence="1">NRRL 25174</strain>
    </source>
</reference>
<dbReference type="Proteomes" id="UP000730481">
    <property type="component" value="Unassembled WGS sequence"/>
</dbReference>
<dbReference type="OrthoDB" id="7464126at2759"/>
<proteinExistence type="predicted"/>
<accession>A0A9P5E145</accession>
<evidence type="ECO:0000313" key="1">
    <source>
        <dbReference type="EMBL" id="KAF4342835.1"/>
    </source>
</evidence>
<reference evidence="1" key="1">
    <citation type="journal article" date="2017" name="Mycologia">
        <title>Fusarium algeriense, sp. nov., a novel toxigenic crown rot pathogen of durum wheat from Algeria is nested in the Fusarium burgessii species complex.</title>
        <authorList>
            <person name="Laraba I."/>
            <person name="Keddad A."/>
            <person name="Boureghda H."/>
            <person name="Abdallah N."/>
            <person name="Vaughan M.M."/>
            <person name="Proctor R.H."/>
            <person name="Busman M."/>
            <person name="O'Donnell K."/>
        </authorList>
    </citation>
    <scope>NUCLEOTIDE SEQUENCE</scope>
    <source>
        <strain evidence="1">NRRL 25174</strain>
    </source>
</reference>
<evidence type="ECO:0000313" key="2">
    <source>
        <dbReference type="Proteomes" id="UP000730481"/>
    </source>
</evidence>
<comment type="caution">
    <text evidence="1">The sequence shown here is derived from an EMBL/GenBank/DDBJ whole genome shotgun (WGS) entry which is preliminary data.</text>
</comment>
<protein>
    <submittedName>
        <fullName evidence="1">Uncharacterized protein</fullName>
    </submittedName>
</protein>
<sequence length="189" mass="21084">MSLQSIEYGDSESAMGRRPLGAEIPSIDSTAPILNLMAQDMFTLFLKRIAMVLDSNISSILYPNLDASAGPATSLIDELAEALIAESLATNEEAIMTILPGLYQDSAFMYPLPFQLISAANSLKRQNRFDESEWILQRLNETGYGSAKGLAQQALCELHRCELRYMRWNPRYSQHRNFGQKPAECANES</sequence>
<keyword evidence="2" id="KW-1185">Reference proteome</keyword>
<name>A0A9P5E145_9HYPO</name>
<dbReference type="EMBL" id="PVQB02000119">
    <property type="protein sequence ID" value="KAF4342835.1"/>
    <property type="molecule type" value="Genomic_DNA"/>
</dbReference>